<dbReference type="RefSeq" id="WP_241273166.1">
    <property type="nucleotide sequence ID" value="NZ_JAKZGS010000001.1"/>
</dbReference>
<dbReference type="PANTHER" id="PTHR22901">
    <property type="entry name" value="SIALATE O-ACETYLESTERASE"/>
    <property type="match status" value="1"/>
</dbReference>
<protein>
    <submittedName>
        <fullName evidence="3">Sialate O-acetylesterase</fullName>
    </submittedName>
</protein>
<evidence type="ECO:0000313" key="3">
    <source>
        <dbReference type="EMBL" id="MCH7396645.1"/>
    </source>
</evidence>
<feature type="domain" description="Sialate O-acetylesterase" evidence="2">
    <location>
        <begin position="410"/>
        <end position="535"/>
    </location>
</feature>
<dbReference type="EMBL" id="JAKZGS010000001">
    <property type="protein sequence ID" value="MCH7396645.1"/>
    <property type="molecule type" value="Genomic_DNA"/>
</dbReference>
<name>A0ABS9UJN6_9BACT</name>
<dbReference type="InterPro" id="IPR008979">
    <property type="entry name" value="Galactose-bd-like_sf"/>
</dbReference>
<evidence type="ECO:0000313" key="4">
    <source>
        <dbReference type="Proteomes" id="UP001165488"/>
    </source>
</evidence>
<keyword evidence="4" id="KW-1185">Reference proteome</keyword>
<organism evidence="3 4">
    <name type="scientific">Belliella calami</name>
    <dbReference type="NCBI Taxonomy" id="2923436"/>
    <lineage>
        <taxon>Bacteria</taxon>
        <taxon>Pseudomonadati</taxon>
        <taxon>Bacteroidota</taxon>
        <taxon>Cytophagia</taxon>
        <taxon>Cytophagales</taxon>
        <taxon>Cyclobacteriaceae</taxon>
        <taxon>Belliella</taxon>
    </lineage>
</organism>
<dbReference type="Pfam" id="PF03629">
    <property type="entry name" value="SASA"/>
    <property type="match status" value="2"/>
</dbReference>
<accession>A0ABS9UJN6</accession>
<dbReference type="InterPro" id="IPR005181">
    <property type="entry name" value="SASA"/>
</dbReference>
<reference evidence="3" key="1">
    <citation type="submission" date="2022-03" db="EMBL/GenBank/DDBJ databases">
        <title>De novo assembled genomes of Belliella spp. (Cyclobacteriaceae) strains.</title>
        <authorList>
            <person name="Szabo A."/>
            <person name="Korponai K."/>
            <person name="Felfoldi T."/>
        </authorList>
    </citation>
    <scope>NUCLEOTIDE SEQUENCE</scope>
    <source>
        <strain evidence="3">DSM 107340</strain>
    </source>
</reference>
<dbReference type="InterPro" id="IPR039329">
    <property type="entry name" value="SIAE"/>
</dbReference>
<evidence type="ECO:0000259" key="2">
    <source>
        <dbReference type="Pfam" id="PF03629"/>
    </source>
</evidence>
<proteinExistence type="predicted"/>
<dbReference type="InterPro" id="IPR036514">
    <property type="entry name" value="SGNH_hydro_sf"/>
</dbReference>
<dbReference type="PANTHER" id="PTHR22901:SF0">
    <property type="entry name" value="SIALATE O-ACETYLESTERASE"/>
    <property type="match status" value="1"/>
</dbReference>
<comment type="caution">
    <text evidence="3">The sequence shown here is derived from an EMBL/GenBank/DDBJ whole genome shotgun (WGS) entry which is preliminary data.</text>
</comment>
<dbReference type="SUPFAM" id="SSF52266">
    <property type="entry name" value="SGNH hydrolase"/>
    <property type="match status" value="1"/>
</dbReference>
<gene>
    <name evidence="3" type="ORF">MM236_01545</name>
</gene>
<dbReference type="SUPFAM" id="SSF49785">
    <property type="entry name" value="Galactose-binding domain-like"/>
    <property type="match status" value="1"/>
</dbReference>
<sequence length="650" mass="74173">MIRFFHFLKLLLLLMLSQVNLSFGEIRLPFLISEGMVLQRDSELKVWGWADPNEEIQIVFNGQKISGKSDADGNWSILLPPMKAGGPHLMGISSGNSQIEIKNILIGDIWLCSGQSNMETTMERVEPMFPEEFLSFGNSNIRYFDAPDDYTFTEVKDDLKGGKWLELNEDNIRSFAAVAYFFAKNLNQKYDVPIGMVNASVGGSPIQSWLREEDLKEFPKDYQEALHFQTPGVIEEIERTDKEKIDFWRNELKSKDLGLSDKNLPWFSNDFEPNDWQEMQDVDFWPLEGNRPVNGVFWFRKVINIDFDPSDASEIKLLLGTLVDSDQAYINGQLVGSTGYRYPPRRYNVPKGVLKKGKNILVIRIVSENGRGGFIQEKPYQLQIGNENFDLSKDWHYQVGAKMERAPSQTSIRFKPMGLYNAMIAPLHKVNFKGILWYQGESNAGQAKDYEKQLTSLIKGWRKEWENPDLPFIFVQLPNFMEVAEQPQESDWAEMREVQRKTLSIPNTGMAITIDVGEANDIHPLDKKTVGDRLALQAYKLVYGSKQGPFSGPLVEQVIEKEDKLYISFTEVGSGLKTKNSQKLEGFALAGEDGEFYWVDALIENDMVVIEFDQSKKPATLRYAWANNPDKANLLNSIDLPASPFELKIN</sequence>
<feature type="domain" description="Sialate O-acetylesterase" evidence="2">
    <location>
        <begin position="108"/>
        <end position="215"/>
    </location>
</feature>
<evidence type="ECO:0000256" key="1">
    <source>
        <dbReference type="ARBA" id="ARBA00022801"/>
    </source>
</evidence>
<dbReference type="Proteomes" id="UP001165488">
    <property type="component" value="Unassembled WGS sequence"/>
</dbReference>
<keyword evidence="1" id="KW-0378">Hydrolase</keyword>
<dbReference type="Gene3D" id="3.40.50.1110">
    <property type="entry name" value="SGNH hydrolase"/>
    <property type="match status" value="2"/>
</dbReference>